<dbReference type="PROSITE" id="PS50883">
    <property type="entry name" value="EAL"/>
    <property type="match status" value="1"/>
</dbReference>
<organism evidence="2 3">
    <name type="scientific">Thiohalocapsa marina</name>
    <dbReference type="NCBI Taxonomy" id="424902"/>
    <lineage>
        <taxon>Bacteria</taxon>
        <taxon>Pseudomonadati</taxon>
        <taxon>Pseudomonadota</taxon>
        <taxon>Gammaproteobacteria</taxon>
        <taxon>Chromatiales</taxon>
        <taxon>Chromatiaceae</taxon>
        <taxon>Thiohalocapsa</taxon>
    </lineage>
</organism>
<evidence type="ECO:0000259" key="1">
    <source>
        <dbReference type="PROSITE" id="PS50883"/>
    </source>
</evidence>
<gene>
    <name evidence="2" type="ORF">F2Q65_16910</name>
</gene>
<keyword evidence="3" id="KW-1185">Reference proteome</keyword>
<name>A0A5M8FES4_9GAMM</name>
<evidence type="ECO:0000313" key="3">
    <source>
        <dbReference type="Proteomes" id="UP000322981"/>
    </source>
</evidence>
<proteinExistence type="predicted"/>
<evidence type="ECO:0000313" key="2">
    <source>
        <dbReference type="EMBL" id="KAA6182894.1"/>
    </source>
</evidence>
<dbReference type="InterPro" id="IPR050706">
    <property type="entry name" value="Cyclic-di-GMP_PDE-like"/>
</dbReference>
<protein>
    <submittedName>
        <fullName evidence="2">EAL domain-containing protein</fullName>
    </submittedName>
</protein>
<reference evidence="2 3" key="1">
    <citation type="submission" date="2019-09" db="EMBL/GenBank/DDBJ databases">
        <title>Whole-genome sequence of the purple sulfur bacterium Thiohalocapsa marina DSM 19078.</title>
        <authorList>
            <person name="Kyndt J.A."/>
            <person name="Meyer T.E."/>
        </authorList>
    </citation>
    <scope>NUCLEOTIDE SEQUENCE [LARGE SCALE GENOMIC DNA]</scope>
    <source>
        <strain evidence="2 3">DSM 19078</strain>
    </source>
</reference>
<dbReference type="PANTHER" id="PTHR33121:SF70">
    <property type="entry name" value="SIGNALING PROTEIN YKOW"/>
    <property type="match status" value="1"/>
</dbReference>
<dbReference type="InterPro" id="IPR001633">
    <property type="entry name" value="EAL_dom"/>
</dbReference>
<dbReference type="GO" id="GO:0071111">
    <property type="term" value="F:cyclic-guanylate-specific phosphodiesterase activity"/>
    <property type="evidence" value="ECO:0007669"/>
    <property type="project" value="InterPro"/>
</dbReference>
<dbReference type="Proteomes" id="UP000322981">
    <property type="component" value="Unassembled WGS sequence"/>
</dbReference>
<dbReference type="SUPFAM" id="SSF141868">
    <property type="entry name" value="EAL domain-like"/>
    <property type="match status" value="1"/>
</dbReference>
<feature type="domain" description="EAL" evidence="1">
    <location>
        <begin position="1"/>
        <end position="54"/>
    </location>
</feature>
<dbReference type="AlphaFoldDB" id="A0A5M8FES4"/>
<dbReference type="InterPro" id="IPR035919">
    <property type="entry name" value="EAL_sf"/>
</dbReference>
<accession>A0A5M8FES4</accession>
<dbReference type="OrthoDB" id="675397at2"/>
<dbReference type="Pfam" id="PF00563">
    <property type="entry name" value="EAL"/>
    <property type="match status" value="1"/>
</dbReference>
<dbReference type="EMBL" id="VWXX01000039">
    <property type="protein sequence ID" value="KAA6182894.1"/>
    <property type="molecule type" value="Genomic_DNA"/>
</dbReference>
<dbReference type="PANTHER" id="PTHR33121">
    <property type="entry name" value="CYCLIC DI-GMP PHOSPHODIESTERASE PDEF"/>
    <property type="match status" value="1"/>
</dbReference>
<dbReference type="Gene3D" id="3.20.20.450">
    <property type="entry name" value="EAL domain"/>
    <property type="match status" value="1"/>
</dbReference>
<comment type="caution">
    <text evidence="2">The sequence shown here is derived from an EMBL/GenBank/DDBJ whole genome shotgun (WGS) entry which is preliminary data.</text>
</comment>
<sequence>MMAHGLGVEVIAEGVETLAQARILAEMECDHAQGFYYSKPVPPKVFEALLQVRFTEVVPPRLLQAETAKAESLFF</sequence>